<dbReference type="AlphaFoldDB" id="A0ABD3N8Y9"/>
<name>A0ABD3N8Y9_9STRA</name>
<evidence type="ECO:0000313" key="2">
    <source>
        <dbReference type="Proteomes" id="UP001530293"/>
    </source>
</evidence>
<accession>A0ABD3N8Y9</accession>
<gene>
    <name evidence="1" type="ORF">ACHAWU_006761</name>
</gene>
<dbReference type="EMBL" id="JALLBG020000009">
    <property type="protein sequence ID" value="KAL3772563.1"/>
    <property type="molecule type" value="Genomic_DNA"/>
</dbReference>
<protein>
    <submittedName>
        <fullName evidence="1">Uncharacterized protein</fullName>
    </submittedName>
</protein>
<organism evidence="1 2">
    <name type="scientific">Discostella pseudostelligera</name>
    <dbReference type="NCBI Taxonomy" id="259834"/>
    <lineage>
        <taxon>Eukaryota</taxon>
        <taxon>Sar</taxon>
        <taxon>Stramenopiles</taxon>
        <taxon>Ochrophyta</taxon>
        <taxon>Bacillariophyta</taxon>
        <taxon>Coscinodiscophyceae</taxon>
        <taxon>Thalassiosirophycidae</taxon>
        <taxon>Stephanodiscales</taxon>
        <taxon>Stephanodiscaceae</taxon>
        <taxon>Discostella</taxon>
    </lineage>
</organism>
<comment type="caution">
    <text evidence="1">The sequence shown here is derived from an EMBL/GenBank/DDBJ whole genome shotgun (WGS) entry which is preliminary data.</text>
</comment>
<proteinExistence type="predicted"/>
<reference evidence="1 2" key="1">
    <citation type="submission" date="2024-10" db="EMBL/GenBank/DDBJ databases">
        <title>Updated reference genomes for cyclostephanoid diatoms.</title>
        <authorList>
            <person name="Roberts W.R."/>
            <person name="Alverson A.J."/>
        </authorList>
    </citation>
    <scope>NUCLEOTIDE SEQUENCE [LARGE SCALE GENOMIC DNA]</scope>
    <source>
        <strain evidence="1 2">AJA232-27</strain>
    </source>
</reference>
<keyword evidence="2" id="KW-1185">Reference proteome</keyword>
<evidence type="ECO:0000313" key="1">
    <source>
        <dbReference type="EMBL" id="KAL3772563.1"/>
    </source>
</evidence>
<dbReference type="Proteomes" id="UP001530293">
    <property type="component" value="Unassembled WGS sequence"/>
</dbReference>
<sequence length="311" mass="35131">MAAPKPYIKVLEQFMSFIDGITYTIDKDDDGNPIIPFTQARLLEITDQDIASYLNNKAFGTATPTVNDYPIYCRSDTLFYHKKALSMFMPRQYMTWDDVTKIGNPTKSRAANKVIEVVKKHEVQGTGKPSNARRAVEWDEFKNVLAATREFYSSRHREEVMILLLTILTIQWQFIGRIDDMMRLATSTVLFNSDHPFTLYIKMCWSKNIRTERDSPTQILFASMDPAIIATSAIGRRSFSSSSSSSVEVAKSSGGGGAGFFSRVSSFLVGAGLTALVTEFYIFKEVREGNVELLRRHKEIEGRIAALEKKK</sequence>